<protein>
    <submittedName>
        <fullName evidence="2">Uncharacterized protein</fullName>
    </submittedName>
</protein>
<comment type="caution">
    <text evidence="2">The sequence shown here is derived from an EMBL/GenBank/DDBJ whole genome shotgun (WGS) entry which is preliminary data.</text>
</comment>
<sequence>SRIIAEIELYWMLPHERSSLVKFPRDLCYMVDTTKLEQEKERHPAMFPDNPKATSSTSQADKLKAMDKKTLRDLQQLLSAILDD</sequence>
<organism evidence="2 3">
    <name type="scientific">Bifiguratus adelaidae</name>
    <dbReference type="NCBI Taxonomy" id="1938954"/>
    <lineage>
        <taxon>Eukaryota</taxon>
        <taxon>Fungi</taxon>
        <taxon>Fungi incertae sedis</taxon>
        <taxon>Mucoromycota</taxon>
        <taxon>Mucoromycotina</taxon>
        <taxon>Endogonomycetes</taxon>
        <taxon>Endogonales</taxon>
        <taxon>Endogonales incertae sedis</taxon>
        <taxon>Bifiguratus</taxon>
    </lineage>
</organism>
<dbReference type="OrthoDB" id="2304638at2759"/>
<evidence type="ECO:0000313" key="2">
    <source>
        <dbReference type="EMBL" id="OZJ01423.1"/>
    </source>
</evidence>
<gene>
    <name evidence="2" type="ORF">BZG36_05593</name>
</gene>
<proteinExistence type="predicted"/>
<keyword evidence="3" id="KW-1185">Reference proteome</keyword>
<name>A0A261XSY6_9FUNG</name>
<dbReference type="Proteomes" id="UP000242875">
    <property type="component" value="Unassembled WGS sequence"/>
</dbReference>
<accession>A0A261XSY6</accession>
<evidence type="ECO:0000256" key="1">
    <source>
        <dbReference type="SAM" id="MobiDB-lite"/>
    </source>
</evidence>
<evidence type="ECO:0000313" key="3">
    <source>
        <dbReference type="Proteomes" id="UP000242875"/>
    </source>
</evidence>
<feature type="non-terminal residue" evidence="2">
    <location>
        <position position="1"/>
    </location>
</feature>
<dbReference type="EMBL" id="MVBO01000380">
    <property type="protein sequence ID" value="OZJ01423.1"/>
    <property type="molecule type" value="Genomic_DNA"/>
</dbReference>
<dbReference type="AlphaFoldDB" id="A0A261XSY6"/>
<reference evidence="2 3" key="1">
    <citation type="journal article" date="2017" name="Mycologia">
        <title>Bifiguratus adelaidae, gen. et sp. nov., a new member of Mucoromycotina in endophytic and soil-dwelling habitats.</title>
        <authorList>
            <person name="Torres-Cruz T.J."/>
            <person name="Billingsley Tobias T.L."/>
            <person name="Almatruk M."/>
            <person name="Hesse C."/>
            <person name="Kuske C.R."/>
            <person name="Desiro A."/>
            <person name="Benucci G.M."/>
            <person name="Bonito G."/>
            <person name="Stajich J.E."/>
            <person name="Dunlap C."/>
            <person name="Arnold A.E."/>
            <person name="Porras-Alfaro A."/>
        </authorList>
    </citation>
    <scope>NUCLEOTIDE SEQUENCE [LARGE SCALE GENOMIC DNA]</scope>
    <source>
        <strain evidence="2 3">AZ0501</strain>
    </source>
</reference>
<feature type="region of interest" description="Disordered" evidence="1">
    <location>
        <begin position="39"/>
        <end position="65"/>
    </location>
</feature>